<sequence length="450" mass="50418">MTADTVDNVLLITYDSLRYDTWKQMQPSLTSGPKLERAGVSFDQAFATGPGTTPSFPGMLSGTLPLSYDGLGPLTDDRPRVAMELRERGFTTAGFHSNPFLSTHFNYDVGFDEFKDYQNPMMGVATKIFPRGIEINNPKLERIDDAINLTGLLKSAYRRVSGKARPYVGADVITDDAVAWLEDADSPFFCWAHYMDVHHPCYPPAEYRERFGVEHIDVETVSDLYSMLLDDSTTLTDEQIEEMRALYRAAIVYVDSQIDRLVQTLKSAGKFENTLVVLTSDHGELFGEYGKYGKPERMYDELVQVPLVVVNGPAATESASSELVSLLDLPPLFHEATGVAVPSEYEGQSLASEPREHVIAEHEVRGDPIVGVRSQDWLYEIDQLRDETRVTEIQSNREVSSLTQTEEESIADIKWIAEQRINRIGSSAESIGEPQLDHDVEARLEDLGYR</sequence>
<dbReference type="SUPFAM" id="SSF53649">
    <property type="entry name" value="Alkaline phosphatase-like"/>
    <property type="match status" value="1"/>
</dbReference>
<name>A0A4C2ESN7_9EURY</name>
<dbReference type="PANTHER" id="PTHR43751">
    <property type="entry name" value="SULFATASE"/>
    <property type="match status" value="1"/>
</dbReference>
<reference evidence="2 3" key="1">
    <citation type="submission" date="2019-02" db="EMBL/GenBank/DDBJ databases">
        <title>Haloarcula mannanilyticum sp. nov., a mannan degrading haloarchaeon isolated from commercial salt.</title>
        <authorList>
            <person name="Enomoto S."/>
            <person name="Shimane Y."/>
            <person name="Kamekura M."/>
            <person name="Ito T."/>
            <person name="Moriya O."/>
            <person name="Ihara K."/>
            <person name="Takahashi-Ando N."/>
            <person name="Fukushima Y."/>
            <person name="Yoshida Y."/>
            <person name="Usama R."/>
            <person name="Takai K."/>
            <person name="Minegishi H."/>
        </authorList>
    </citation>
    <scope>NUCLEOTIDE SEQUENCE [LARGE SCALE GENOMIC DNA]</scope>
    <source>
        <strain evidence="2 3">MD130-1</strain>
    </source>
</reference>
<dbReference type="AlphaFoldDB" id="A0A4C2ESN7"/>
<dbReference type="RefSeq" id="WP_137684723.1">
    <property type="nucleotide sequence ID" value="NZ_BIXZ01000006.1"/>
</dbReference>
<keyword evidence="3" id="KW-1185">Reference proteome</keyword>
<feature type="domain" description="Sulfatase N-terminal" evidence="1">
    <location>
        <begin position="8"/>
        <end position="339"/>
    </location>
</feature>
<dbReference type="InterPro" id="IPR000917">
    <property type="entry name" value="Sulfatase_N"/>
</dbReference>
<organism evidence="2 3">
    <name type="scientific">Haloarcula mannanilytica</name>
    <dbReference type="NCBI Taxonomy" id="2509225"/>
    <lineage>
        <taxon>Archaea</taxon>
        <taxon>Methanobacteriati</taxon>
        <taxon>Methanobacteriota</taxon>
        <taxon>Stenosarchaea group</taxon>
        <taxon>Halobacteria</taxon>
        <taxon>Halobacteriales</taxon>
        <taxon>Haloarculaceae</taxon>
        <taxon>Haloarcula</taxon>
    </lineage>
</organism>
<dbReference type="Proteomes" id="UP000304382">
    <property type="component" value="Unassembled WGS sequence"/>
</dbReference>
<evidence type="ECO:0000313" key="3">
    <source>
        <dbReference type="Proteomes" id="UP000304382"/>
    </source>
</evidence>
<dbReference type="Gene3D" id="3.40.720.10">
    <property type="entry name" value="Alkaline Phosphatase, subunit A"/>
    <property type="match status" value="1"/>
</dbReference>
<comment type="caution">
    <text evidence="2">The sequence shown here is derived from an EMBL/GenBank/DDBJ whole genome shotgun (WGS) entry which is preliminary data.</text>
</comment>
<dbReference type="InterPro" id="IPR017850">
    <property type="entry name" value="Alkaline_phosphatase_core_sf"/>
</dbReference>
<dbReference type="EMBL" id="BIXZ01000006">
    <property type="protein sequence ID" value="GCF15199.1"/>
    <property type="molecule type" value="Genomic_DNA"/>
</dbReference>
<evidence type="ECO:0000259" key="1">
    <source>
        <dbReference type="Pfam" id="PF00884"/>
    </source>
</evidence>
<dbReference type="InterPro" id="IPR052701">
    <property type="entry name" value="GAG_Ulvan_Degrading_Sulfatases"/>
</dbReference>
<dbReference type="OrthoDB" id="3164at2157"/>
<evidence type="ECO:0000313" key="2">
    <source>
        <dbReference type="EMBL" id="GCF15199.1"/>
    </source>
</evidence>
<dbReference type="CDD" id="cd16148">
    <property type="entry name" value="sulfatase_like"/>
    <property type="match status" value="1"/>
</dbReference>
<dbReference type="Pfam" id="PF00884">
    <property type="entry name" value="Sulfatase"/>
    <property type="match status" value="1"/>
</dbReference>
<dbReference type="PANTHER" id="PTHR43751:SF3">
    <property type="entry name" value="SULFATASE N-TERMINAL DOMAIN-CONTAINING PROTEIN"/>
    <property type="match status" value="1"/>
</dbReference>
<gene>
    <name evidence="2" type="ORF">Harman_31340</name>
</gene>
<proteinExistence type="predicted"/>
<accession>A0A4C2ESN7</accession>
<protein>
    <recommendedName>
        <fullName evidence="1">Sulfatase N-terminal domain-containing protein</fullName>
    </recommendedName>
</protein>